<dbReference type="PANTHER" id="PTHR45527">
    <property type="entry name" value="NONRIBOSOMAL PEPTIDE SYNTHETASE"/>
    <property type="match status" value="1"/>
</dbReference>
<dbReference type="Pfam" id="PF00550">
    <property type="entry name" value="PP-binding"/>
    <property type="match status" value="1"/>
</dbReference>
<dbReference type="Pfam" id="PF00668">
    <property type="entry name" value="Condensation"/>
    <property type="match status" value="1"/>
</dbReference>
<dbReference type="Gene3D" id="3.30.559.30">
    <property type="entry name" value="Nonribosomal peptide synthetase, condensation domain"/>
    <property type="match status" value="1"/>
</dbReference>
<keyword evidence="1" id="KW-0596">Phosphopantetheine</keyword>
<dbReference type="Pfam" id="PF13193">
    <property type="entry name" value="AMP-binding_C"/>
    <property type="match status" value="1"/>
</dbReference>
<organism evidence="4 5">
    <name type="scientific">Adineta ricciae</name>
    <name type="common">Rotifer</name>
    <dbReference type="NCBI Taxonomy" id="249248"/>
    <lineage>
        <taxon>Eukaryota</taxon>
        <taxon>Metazoa</taxon>
        <taxon>Spiralia</taxon>
        <taxon>Gnathifera</taxon>
        <taxon>Rotifera</taxon>
        <taxon>Eurotatoria</taxon>
        <taxon>Bdelloidea</taxon>
        <taxon>Adinetida</taxon>
        <taxon>Adinetidae</taxon>
        <taxon>Adineta</taxon>
    </lineage>
</organism>
<evidence type="ECO:0000256" key="1">
    <source>
        <dbReference type="ARBA" id="ARBA00022450"/>
    </source>
</evidence>
<dbReference type="GO" id="GO:0005737">
    <property type="term" value="C:cytoplasm"/>
    <property type="evidence" value="ECO:0007669"/>
    <property type="project" value="TreeGrafter"/>
</dbReference>
<evidence type="ECO:0000313" key="5">
    <source>
        <dbReference type="Proteomes" id="UP000663852"/>
    </source>
</evidence>
<keyword evidence="2" id="KW-0597">Phosphoprotein</keyword>
<dbReference type="SUPFAM" id="SSF56801">
    <property type="entry name" value="Acetyl-CoA synthetase-like"/>
    <property type="match status" value="1"/>
</dbReference>
<dbReference type="Pfam" id="PF00501">
    <property type="entry name" value="AMP-binding"/>
    <property type="match status" value="1"/>
</dbReference>
<dbReference type="InterPro" id="IPR036736">
    <property type="entry name" value="ACP-like_sf"/>
</dbReference>
<gene>
    <name evidence="4" type="ORF">EDS130_LOCUS38757</name>
</gene>
<dbReference type="Gene3D" id="3.30.559.10">
    <property type="entry name" value="Chloramphenicol acetyltransferase-like domain"/>
    <property type="match status" value="1"/>
</dbReference>
<evidence type="ECO:0000256" key="2">
    <source>
        <dbReference type="ARBA" id="ARBA00022553"/>
    </source>
</evidence>
<dbReference type="PROSITE" id="PS00455">
    <property type="entry name" value="AMP_BINDING"/>
    <property type="match status" value="1"/>
</dbReference>
<dbReference type="CDD" id="cd05930">
    <property type="entry name" value="A_NRPS"/>
    <property type="match status" value="1"/>
</dbReference>
<dbReference type="InterPro" id="IPR001242">
    <property type="entry name" value="Condensation_dom"/>
</dbReference>
<accession>A0A815NVV4</accession>
<dbReference type="InterPro" id="IPR023213">
    <property type="entry name" value="CAT-like_dom_sf"/>
</dbReference>
<dbReference type="GO" id="GO:0031177">
    <property type="term" value="F:phosphopantetheine binding"/>
    <property type="evidence" value="ECO:0007669"/>
    <property type="project" value="TreeGrafter"/>
</dbReference>
<dbReference type="GO" id="GO:0044550">
    <property type="term" value="P:secondary metabolite biosynthetic process"/>
    <property type="evidence" value="ECO:0007669"/>
    <property type="project" value="TreeGrafter"/>
</dbReference>
<dbReference type="GO" id="GO:0043041">
    <property type="term" value="P:amino acid activation for nonribosomal peptide biosynthetic process"/>
    <property type="evidence" value="ECO:0007669"/>
    <property type="project" value="TreeGrafter"/>
</dbReference>
<evidence type="ECO:0000259" key="3">
    <source>
        <dbReference type="PROSITE" id="PS50075"/>
    </source>
</evidence>
<dbReference type="Gene3D" id="1.10.1200.10">
    <property type="entry name" value="ACP-like"/>
    <property type="match status" value="1"/>
</dbReference>
<dbReference type="Gene3D" id="3.40.50.12780">
    <property type="entry name" value="N-terminal domain of ligase-like"/>
    <property type="match status" value="1"/>
</dbReference>
<dbReference type="InterPro" id="IPR020845">
    <property type="entry name" value="AMP-binding_CS"/>
</dbReference>
<dbReference type="SUPFAM" id="SSF47336">
    <property type="entry name" value="ACP-like"/>
    <property type="match status" value="1"/>
</dbReference>
<feature type="domain" description="Carrier" evidence="3">
    <location>
        <begin position="449"/>
        <end position="529"/>
    </location>
</feature>
<dbReference type="InterPro" id="IPR000873">
    <property type="entry name" value="AMP-dep_synth/lig_dom"/>
</dbReference>
<dbReference type="PANTHER" id="PTHR45527:SF1">
    <property type="entry name" value="FATTY ACID SYNTHASE"/>
    <property type="match status" value="1"/>
</dbReference>
<dbReference type="InterPro" id="IPR025110">
    <property type="entry name" value="AMP-bd_C"/>
</dbReference>
<dbReference type="EMBL" id="CAJNOJ010000413">
    <property type="protein sequence ID" value="CAF1439335.1"/>
    <property type="molecule type" value="Genomic_DNA"/>
</dbReference>
<proteinExistence type="predicted"/>
<sequence>MVIGMMAIVMAGGVYCPLFPRDPQQRLHALLQQTQSRLVLVHYLTKDKFQNDVISSDINAVLTDENQGINVDVDRLSDVIVTPDSVAYIIFTSGSTGTPKAVQVCHRSFTGMIGSFVYKNIINGNDTIMQVARCSFDPHVRDILGSFIMGAALIMLHPGAIVDFQYLADVMKEKHITFLDTVPTVLYNLFTYLQQFDYITAMKCLRSLCTGGESCSAQLANLIQSIVNNTCQTWNMYGPAETTVGCTCHLLPIRTATENIPIGRPLSNYQHEVFDELLQRVSTNQEGELFVGGVGVFAGYLGRDDLTARIVVVIDGELFYRTGDLVRIGRDGFIHYVGRKDHQIKLHGQRIELGEIEQCLLQSSVSACVVVKWNDDHLVAYVQSSTIDEKQLREHCQSHLPPHMIPSKFIVLEKLPLNSNGKIDRKSLPSLDFSNVSPTTLESDAQLLMPRNEIEITVRQIWCDILQQNQISIDTNIFSIGGHSLLMMQMFHRYKVKFCLEQNPNFVSISTLFQNPTIIDHAKLIQQSINARHSLDDYSWSPLYLSQAKASFAQERIFLDEQIRFSSKTKMSNIYAIQMLYRITSVESRVSISRFRRALLAVVRAHPTLCTALYLDADGRLIQHYINTNNNIDDQQPFSFTITELDNNDRFDDKITEIMRQHDLFDLEKGWVMHCHILRQQHCRRLTSQNDDLLAYDDLIAIFIHHSAIDGYSMPLLSHDLSYAYQNDDSLPLDENTLQYMDYSVHERSTDMTTLRRFWYSQLEGYNFDQSLPLLFDRRRLSTERRSTVGVTNSVIFHDDIATGFLNYASAHQVTPYQLAFATFYAFLFKLTHGESDICIASLDANRYKPELRNIIGMFVATLPYRVQIDCEWSFNELVKHVQQKYTSICEHTHYPLQDILADFHRNQLNTSFLEIFFEFTTEERDVNQLNLLGTSLEQVPDLLSSTLYVLFDFELMFFYNSTLDSGKLSCLLNFSLDCFNEITLNTITKRFERFYSQLFTINFNNITTDEYVLPIRKLSIILPEEIAEMQGAMFHRLSTNANKGILISFCHF</sequence>
<name>A0A815NVV4_ADIRI</name>
<dbReference type="PROSITE" id="PS50075">
    <property type="entry name" value="CARRIER"/>
    <property type="match status" value="1"/>
</dbReference>
<dbReference type="InterPro" id="IPR009081">
    <property type="entry name" value="PP-bd_ACP"/>
</dbReference>
<dbReference type="InterPro" id="IPR042099">
    <property type="entry name" value="ANL_N_sf"/>
</dbReference>
<dbReference type="Proteomes" id="UP000663852">
    <property type="component" value="Unassembled WGS sequence"/>
</dbReference>
<dbReference type="Gene3D" id="3.30.300.30">
    <property type="match status" value="1"/>
</dbReference>
<dbReference type="OrthoDB" id="10253869at2759"/>
<dbReference type="SUPFAM" id="SSF52777">
    <property type="entry name" value="CoA-dependent acyltransferases"/>
    <property type="match status" value="2"/>
</dbReference>
<protein>
    <recommendedName>
        <fullName evidence="3">Carrier domain-containing protein</fullName>
    </recommendedName>
</protein>
<comment type="caution">
    <text evidence="4">The sequence shown here is derived from an EMBL/GenBank/DDBJ whole genome shotgun (WGS) entry which is preliminary data.</text>
</comment>
<dbReference type="InterPro" id="IPR045851">
    <property type="entry name" value="AMP-bd_C_sf"/>
</dbReference>
<dbReference type="AlphaFoldDB" id="A0A815NVV4"/>
<reference evidence="4" key="1">
    <citation type="submission" date="2021-02" db="EMBL/GenBank/DDBJ databases">
        <authorList>
            <person name="Nowell W R."/>
        </authorList>
    </citation>
    <scope>NUCLEOTIDE SEQUENCE</scope>
</reference>
<evidence type="ECO:0000313" key="4">
    <source>
        <dbReference type="EMBL" id="CAF1439335.1"/>
    </source>
</evidence>
<dbReference type="GO" id="GO:0003824">
    <property type="term" value="F:catalytic activity"/>
    <property type="evidence" value="ECO:0007669"/>
    <property type="project" value="InterPro"/>
</dbReference>